<proteinExistence type="predicted"/>
<dbReference type="EMBL" id="GFPF01003674">
    <property type="protein sequence ID" value="MAA14820.1"/>
    <property type="molecule type" value="Transcribed_RNA"/>
</dbReference>
<dbReference type="AlphaFoldDB" id="A0A224YLZ4"/>
<sequence>MQHFLSCFVPTSAGGYTGRDDSEKKLRHARIIKHDRSLQVRFRSALVLQLCNFSKLQSATSSTWQHPLAKSTYEQKLAIGLCQLSTNSSNLLCNEKCAVRLPYGNHM</sequence>
<evidence type="ECO:0000313" key="1">
    <source>
        <dbReference type="EMBL" id="MAA14820.1"/>
    </source>
</evidence>
<accession>A0A224YLZ4</accession>
<organism evidence="1">
    <name type="scientific">Rhipicephalus zambeziensis</name>
    <dbReference type="NCBI Taxonomy" id="60191"/>
    <lineage>
        <taxon>Eukaryota</taxon>
        <taxon>Metazoa</taxon>
        <taxon>Ecdysozoa</taxon>
        <taxon>Arthropoda</taxon>
        <taxon>Chelicerata</taxon>
        <taxon>Arachnida</taxon>
        <taxon>Acari</taxon>
        <taxon>Parasitiformes</taxon>
        <taxon>Ixodida</taxon>
        <taxon>Ixodoidea</taxon>
        <taxon>Ixodidae</taxon>
        <taxon>Rhipicephalinae</taxon>
        <taxon>Rhipicephalus</taxon>
        <taxon>Rhipicephalus</taxon>
    </lineage>
</organism>
<reference evidence="1" key="1">
    <citation type="journal article" date="2017" name="Parasit. Vectors">
        <title>Sialotranscriptomics of Rhipicephalus zambeziensis reveals intricate expression profiles of secretory proteins and suggests tight temporal transcriptional regulation during blood-feeding.</title>
        <authorList>
            <person name="de Castro M.H."/>
            <person name="de Klerk D."/>
            <person name="Pienaar R."/>
            <person name="Rees D.J.G."/>
            <person name="Mans B.J."/>
        </authorList>
    </citation>
    <scope>NUCLEOTIDE SEQUENCE</scope>
    <source>
        <tissue evidence="1">Salivary glands</tissue>
    </source>
</reference>
<name>A0A224YLZ4_9ACAR</name>
<protein>
    <submittedName>
        <fullName evidence="1">Uncharacterized protein</fullName>
    </submittedName>
</protein>